<reference evidence="3" key="1">
    <citation type="journal article" date="2020" name="Stud. Mycol.">
        <title>101 Dothideomycetes genomes: a test case for predicting lifestyles and emergence of pathogens.</title>
        <authorList>
            <person name="Haridas S."/>
            <person name="Albert R."/>
            <person name="Binder M."/>
            <person name="Bloem J."/>
            <person name="Labutti K."/>
            <person name="Salamov A."/>
            <person name="Andreopoulos B."/>
            <person name="Baker S."/>
            <person name="Barry K."/>
            <person name="Bills G."/>
            <person name="Bluhm B."/>
            <person name="Cannon C."/>
            <person name="Castanera R."/>
            <person name="Culley D."/>
            <person name="Daum C."/>
            <person name="Ezra D."/>
            <person name="Gonzalez J."/>
            <person name="Henrissat B."/>
            <person name="Kuo A."/>
            <person name="Liang C."/>
            <person name="Lipzen A."/>
            <person name="Lutzoni F."/>
            <person name="Magnuson J."/>
            <person name="Mondo S."/>
            <person name="Nolan M."/>
            <person name="Ohm R."/>
            <person name="Pangilinan J."/>
            <person name="Park H.-J."/>
            <person name="Ramirez L."/>
            <person name="Alfaro M."/>
            <person name="Sun H."/>
            <person name="Tritt A."/>
            <person name="Yoshinaga Y."/>
            <person name="Zwiers L.-H."/>
            <person name="Turgeon B."/>
            <person name="Goodwin S."/>
            <person name="Spatafora J."/>
            <person name="Crous P."/>
            <person name="Grigoriev I."/>
        </authorList>
    </citation>
    <scope>NUCLEOTIDE SEQUENCE</scope>
    <source>
        <strain evidence="3">CBS 115976</strain>
    </source>
</reference>
<dbReference type="OrthoDB" id="3895903at2759"/>
<accession>A0A6A6UNT3</accession>
<dbReference type="AlphaFoldDB" id="A0A6A6UNT3"/>
<evidence type="ECO:0000313" key="3">
    <source>
        <dbReference type="EMBL" id="KAF2672738.1"/>
    </source>
</evidence>
<protein>
    <recommendedName>
        <fullName evidence="2">DUF8021 domain-containing protein</fullName>
    </recommendedName>
</protein>
<evidence type="ECO:0000256" key="1">
    <source>
        <dbReference type="SAM" id="SignalP"/>
    </source>
</evidence>
<dbReference type="EMBL" id="MU004231">
    <property type="protein sequence ID" value="KAF2672738.1"/>
    <property type="molecule type" value="Genomic_DNA"/>
</dbReference>
<sequence>MTSRLHLLVLLHSQITISLAACQRSTLQQAYDSLFQEDKPSISSLKLASNVKISSNNVAITSLQQSPFVNYTGYAKPIRITVLDEEKCTVAVFSAPKNVDGTTNILSTRMTLNPTGEIAELETLQPTSLFTLPSFLPDQVNTTWTASSTASRADIQKVITSYPDGIALGDGKDVPVASTCTRYENGFAMPLACNGVFWLFQTNISQRRWYIDTKTGTALGNFVFDQSKYPAGLLPQLWLHEYFKVDQGKIFEIFAAMESQYPDPIYKDIWGPKGKFGSN</sequence>
<dbReference type="Proteomes" id="UP000799302">
    <property type="component" value="Unassembled WGS sequence"/>
</dbReference>
<feature type="chain" id="PRO_5025656115" description="DUF8021 domain-containing protein" evidence="1">
    <location>
        <begin position="21"/>
        <end position="279"/>
    </location>
</feature>
<gene>
    <name evidence="3" type="ORF">BT63DRAFT_475347</name>
</gene>
<keyword evidence="1" id="KW-0732">Signal</keyword>
<evidence type="ECO:0000259" key="2">
    <source>
        <dbReference type="Pfam" id="PF26061"/>
    </source>
</evidence>
<name>A0A6A6UNT3_9PEZI</name>
<proteinExistence type="predicted"/>
<keyword evidence="4" id="KW-1185">Reference proteome</keyword>
<dbReference type="PROSITE" id="PS51257">
    <property type="entry name" value="PROKAR_LIPOPROTEIN"/>
    <property type="match status" value="1"/>
</dbReference>
<dbReference type="Pfam" id="PF26061">
    <property type="entry name" value="DUF8021"/>
    <property type="match status" value="1"/>
</dbReference>
<feature type="signal peptide" evidence="1">
    <location>
        <begin position="1"/>
        <end position="20"/>
    </location>
</feature>
<organism evidence="3 4">
    <name type="scientific">Microthyrium microscopicum</name>
    <dbReference type="NCBI Taxonomy" id="703497"/>
    <lineage>
        <taxon>Eukaryota</taxon>
        <taxon>Fungi</taxon>
        <taxon>Dikarya</taxon>
        <taxon>Ascomycota</taxon>
        <taxon>Pezizomycotina</taxon>
        <taxon>Dothideomycetes</taxon>
        <taxon>Dothideomycetes incertae sedis</taxon>
        <taxon>Microthyriales</taxon>
        <taxon>Microthyriaceae</taxon>
        <taxon>Microthyrium</taxon>
    </lineage>
</organism>
<feature type="domain" description="DUF8021" evidence="2">
    <location>
        <begin position="150"/>
        <end position="255"/>
    </location>
</feature>
<dbReference type="InterPro" id="IPR058334">
    <property type="entry name" value="DUF8021"/>
</dbReference>
<evidence type="ECO:0000313" key="4">
    <source>
        <dbReference type="Proteomes" id="UP000799302"/>
    </source>
</evidence>